<dbReference type="Gene3D" id="3.40.630.30">
    <property type="match status" value="1"/>
</dbReference>
<dbReference type="InParanoid" id="A0A395JGZ3"/>
<gene>
    <name evidence="2" type="ORF">DFR28_10441</name>
</gene>
<dbReference type="Pfam" id="PF14542">
    <property type="entry name" value="Acetyltransf_CG"/>
    <property type="match status" value="1"/>
</dbReference>
<accession>A0A395JGZ3</accession>
<dbReference type="InterPro" id="IPR016181">
    <property type="entry name" value="Acyl_CoA_acyltransferase"/>
</dbReference>
<sequence length="91" mass="10467">MSNYKIEHQPEESLFYVQLDDGQRAFLKYHRSGDKSASSEVDFWSTFVPDSHRSLGLAAELVEHGFAWAEKNGLHINTSCWYAAKKMEQRG</sequence>
<keyword evidence="3" id="KW-1185">Reference proteome</keyword>
<name>A0A395JGZ3_9GAMM</name>
<dbReference type="CDD" id="cd04301">
    <property type="entry name" value="NAT_SF"/>
    <property type="match status" value="1"/>
</dbReference>
<protein>
    <recommendedName>
        <fullName evidence="1">N-acetyltransferase domain-containing protein</fullName>
    </recommendedName>
</protein>
<organism evidence="2 3">
    <name type="scientific">Arenicella xantha</name>
    <dbReference type="NCBI Taxonomy" id="644221"/>
    <lineage>
        <taxon>Bacteria</taxon>
        <taxon>Pseudomonadati</taxon>
        <taxon>Pseudomonadota</taxon>
        <taxon>Gammaproteobacteria</taxon>
        <taxon>Arenicellales</taxon>
        <taxon>Arenicellaceae</taxon>
        <taxon>Arenicella</taxon>
    </lineage>
</organism>
<dbReference type="Proteomes" id="UP000253083">
    <property type="component" value="Unassembled WGS sequence"/>
</dbReference>
<feature type="domain" description="N-acetyltransferase" evidence="1">
    <location>
        <begin position="7"/>
        <end position="91"/>
    </location>
</feature>
<dbReference type="RefSeq" id="WP_113954984.1">
    <property type="nucleotide sequence ID" value="NZ_QNRT01000004.1"/>
</dbReference>
<reference evidence="2 3" key="1">
    <citation type="submission" date="2018-06" db="EMBL/GenBank/DDBJ databases">
        <title>Genomic Encyclopedia of Type Strains, Phase IV (KMG-IV): sequencing the most valuable type-strain genomes for metagenomic binning, comparative biology and taxonomic classification.</title>
        <authorList>
            <person name="Goeker M."/>
        </authorList>
    </citation>
    <scope>NUCLEOTIDE SEQUENCE [LARGE SCALE GENOMIC DNA]</scope>
    <source>
        <strain evidence="2 3">DSM 24032</strain>
    </source>
</reference>
<proteinExistence type="predicted"/>
<dbReference type="InterPro" id="IPR031165">
    <property type="entry name" value="GNAT_YJDJ"/>
</dbReference>
<dbReference type="PROSITE" id="PS51729">
    <property type="entry name" value="GNAT_YJDJ"/>
    <property type="match status" value="1"/>
</dbReference>
<dbReference type="AlphaFoldDB" id="A0A395JGZ3"/>
<evidence type="ECO:0000313" key="3">
    <source>
        <dbReference type="Proteomes" id="UP000253083"/>
    </source>
</evidence>
<dbReference type="SUPFAM" id="SSF55729">
    <property type="entry name" value="Acyl-CoA N-acyltransferases (Nat)"/>
    <property type="match status" value="1"/>
</dbReference>
<comment type="caution">
    <text evidence="2">The sequence shown here is derived from an EMBL/GenBank/DDBJ whole genome shotgun (WGS) entry which is preliminary data.</text>
</comment>
<dbReference type="OrthoDB" id="9813275at2"/>
<evidence type="ECO:0000259" key="1">
    <source>
        <dbReference type="PROSITE" id="PS51729"/>
    </source>
</evidence>
<dbReference type="EMBL" id="QNRT01000004">
    <property type="protein sequence ID" value="RBP49115.1"/>
    <property type="molecule type" value="Genomic_DNA"/>
</dbReference>
<evidence type="ECO:0000313" key="2">
    <source>
        <dbReference type="EMBL" id="RBP49115.1"/>
    </source>
</evidence>
<dbReference type="PANTHER" id="PTHR31435">
    <property type="entry name" value="PROTEIN NATD1"/>
    <property type="match status" value="1"/>
</dbReference>
<dbReference type="InterPro" id="IPR045057">
    <property type="entry name" value="Gcn5-rel_NAT"/>
</dbReference>
<dbReference type="PANTHER" id="PTHR31435:SF9">
    <property type="entry name" value="PROTEIN NATD1"/>
    <property type="match status" value="1"/>
</dbReference>